<organism evidence="8">
    <name type="scientific">marine metagenome</name>
    <dbReference type="NCBI Taxonomy" id="408172"/>
    <lineage>
        <taxon>unclassified sequences</taxon>
        <taxon>metagenomes</taxon>
        <taxon>ecological metagenomes</taxon>
    </lineage>
</organism>
<dbReference type="GO" id="GO:0016020">
    <property type="term" value="C:membrane"/>
    <property type="evidence" value="ECO:0007669"/>
    <property type="project" value="GOC"/>
</dbReference>
<keyword evidence="5" id="KW-0808">Transferase</keyword>
<dbReference type="InterPro" id="IPR003835">
    <property type="entry name" value="Glyco_trans_19"/>
</dbReference>
<evidence type="ECO:0000256" key="6">
    <source>
        <dbReference type="ARBA" id="ARBA00023098"/>
    </source>
</evidence>
<proteinExistence type="predicted"/>
<reference evidence="8" key="1">
    <citation type="submission" date="2018-05" db="EMBL/GenBank/DDBJ databases">
        <authorList>
            <person name="Lanie J.A."/>
            <person name="Ng W.-L."/>
            <person name="Kazmierczak K.M."/>
            <person name="Andrzejewski T.M."/>
            <person name="Davidsen T.M."/>
            <person name="Wayne K.J."/>
            <person name="Tettelin H."/>
            <person name="Glass J.I."/>
            <person name="Rusch D."/>
            <person name="Podicherti R."/>
            <person name="Tsui H.-C.T."/>
            <person name="Winkler M.E."/>
        </authorList>
    </citation>
    <scope>NUCLEOTIDE SEQUENCE</scope>
</reference>
<keyword evidence="2" id="KW-0444">Lipid biosynthesis</keyword>
<evidence type="ECO:0000313" key="8">
    <source>
        <dbReference type="EMBL" id="SVB48773.1"/>
    </source>
</evidence>
<accession>A0A382EFM2</accession>
<dbReference type="EMBL" id="UINC01043975">
    <property type="protein sequence ID" value="SVB48773.1"/>
    <property type="molecule type" value="Genomic_DNA"/>
</dbReference>
<dbReference type="NCBIfam" id="TIGR00215">
    <property type="entry name" value="lpxB"/>
    <property type="match status" value="1"/>
</dbReference>
<dbReference type="SUPFAM" id="SSF53756">
    <property type="entry name" value="UDP-Glycosyltransferase/glycogen phosphorylase"/>
    <property type="match status" value="1"/>
</dbReference>
<keyword evidence="3" id="KW-0441">Lipid A biosynthesis</keyword>
<evidence type="ECO:0000256" key="2">
    <source>
        <dbReference type="ARBA" id="ARBA00022516"/>
    </source>
</evidence>
<evidence type="ECO:0000256" key="3">
    <source>
        <dbReference type="ARBA" id="ARBA00022556"/>
    </source>
</evidence>
<keyword evidence="4" id="KW-0328">Glycosyltransferase</keyword>
<dbReference type="GO" id="GO:0009245">
    <property type="term" value="P:lipid A biosynthetic process"/>
    <property type="evidence" value="ECO:0007669"/>
    <property type="project" value="UniProtKB-KW"/>
</dbReference>
<evidence type="ECO:0000256" key="5">
    <source>
        <dbReference type="ARBA" id="ARBA00022679"/>
    </source>
</evidence>
<comment type="catalytic activity">
    <reaction evidence="7">
        <text>a lipid X + a UDP-2-N,3-O-bis[(3R)-3-hydroxyacyl]-alpha-D-glucosamine = a lipid A disaccharide + UDP + H(+)</text>
        <dbReference type="Rhea" id="RHEA:67828"/>
        <dbReference type="ChEBI" id="CHEBI:15378"/>
        <dbReference type="ChEBI" id="CHEBI:58223"/>
        <dbReference type="ChEBI" id="CHEBI:137748"/>
        <dbReference type="ChEBI" id="CHEBI:176338"/>
        <dbReference type="ChEBI" id="CHEBI:176343"/>
        <dbReference type="EC" id="2.4.1.182"/>
    </reaction>
</comment>
<dbReference type="EC" id="2.4.1.182" evidence="1"/>
<keyword evidence="6" id="KW-0443">Lipid metabolism</keyword>
<dbReference type="GO" id="GO:0005543">
    <property type="term" value="F:phospholipid binding"/>
    <property type="evidence" value="ECO:0007669"/>
    <property type="project" value="TreeGrafter"/>
</dbReference>
<evidence type="ECO:0000256" key="1">
    <source>
        <dbReference type="ARBA" id="ARBA00012687"/>
    </source>
</evidence>
<dbReference type="AlphaFoldDB" id="A0A382EFM2"/>
<evidence type="ECO:0000256" key="7">
    <source>
        <dbReference type="ARBA" id="ARBA00048975"/>
    </source>
</evidence>
<sequence>MKKIFVLTGEPSGDKLASTVISKLKQNNSDIEYSCVGGVHLNSLGVKSIYDLKEITYIGFTSVLLNLFKIKKKINETVDKIIEFKPDILFSVDSPDFTLRVAEKVKKINSNIKTIHFVAPQVWVWREHRVKKLKSFLDHVLLLFPFEKKYFDKENIQSTFTGHPLLENDEKSKIDISQIIRDHKKIISIFPGSRQSETDVLLPILIDFIKMMNEKYKDIFYVFHSTSELNRLVQDKLIKQGFKNCGSISDEKIKSQVLKSSTFAVAKSGTISLEICNAKVPSIIIYKMSSVNFLIVKMLVKVKYANIINIAANEEIIPELLQSNCNSKNIFNKVDSFFENNQSMQNQIDKSQEVIKNFKTNQSSKIAASVLINSF</sequence>
<dbReference type="PANTHER" id="PTHR30372">
    <property type="entry name" value="LIPID-A-DISACCHARIDE SYNTHASE"/>
    <property type="match status" value="1"/>
</dbReference>
<name>A0A382EFM2_9ZZZZ</name>
<evidence type="ECO:0000256" key="4">
    <source>
        <dbReference type="ARBA" id="ARBA00022676"/>
    </source>
</evidence>
<protein>
    <recommendedName>
        <fullName evidence="1">lipid-A-disaccharide synthase</fullName>
        <ecNumber evidence="1">2.4.1.182</ecNumber>
    </recommendedName>
</protein>
<dbReference type="PANTHER" id="PTHR30372:SF4">
    <property type="entry name" value="LIPID-A-DISACCHARIDE SYNTHASE, MITOCHONDRIAL-RELATED"/>
    <property type="match status" value="1"/>
</dbReference>
<dbReference type="Pfam" id="PF02684">
    <property type="entry name" value="LpxB"/>
    <property type="match status" value="1"/>
</dbReference>
<gene>
    <name evidence="8" type="ORF">METZ01_LOCUS201627</name>
</gene>
<dbReference type="GO" id="GO:0008915">
    <property type="term" value="F:lipid-A-disaccharide synthase activity"/>
    <property type="evidence" value="ECO:0007669"/>
    <property type="project" value="UniProtKB-EC"/>
</dbReference>